<sequence length="186" mass="20920">MVETASSAELLDRDRIGGRHPVAEANRPKALSDLASDVLRARRSRARIFGEDACLFGEPAWDILLDLYVQPATRPVSVSSACIASGVPGTTALRWLDQLKRRDLVRRFADPADRRRNFVALAPRGHSLVEAWLRTRIAIAQTEPVTQIPTRPTDEVEWLRFYRTLNEAQLSVVQSFLYLLDKQGAK</sequence>
<dbReference type="Proteomes" id="UP000560131">
    <property type="component" value="Unassembled WGS sequence"/>
</dbReference>
<reference evidence="1 2" key="1">
    <citation type="submission" date="2020-08" db="EMBL/GenBank/DDBJ databases">
        <title>Genomic Encyclopedia of Type Strains, Phase IV (KMG-IV): sequencing the most valuable type-strain genomes for metagenomic binning, comparative biology and taxonomic classification.</title>
        <authorList>
            <person name="Goeker M."/>
        </authorList>
    </citation>
    <scope>NUCLEOTIDE SEQUENCE [LARGE SCALE GENOMIC DNA]</scope>
    <source>
        <strain evidence="1 2">DSM 101535</strain>
    </source>
</reference>
<dbReference type="InterPro" id="IPR036388">
    <property type="entry name" value="WH-like_DNA-bd_sf"/>
</dbReference>
<dbReference type="Gene3D" id="1.10.10.10">
    <property type="entry name" value="Winged helix-like DNA-binding domain superfamily/Winged helix DNA-binding domain"/>
    <property type="match status" value="1"/>
</dbReference>
<proteinExistence type="predicted"/>
<comment type="caution">
    <text evidence="1">The sequence shown here is derived from an EMBL/GenBank/DDBJ whole genome shotgun (WGS) entry which is preliminary data.</text>
</comment>
<dbReference type="InterPro" id="IPR036390">
    <property type="entry name" value="WH_DNA-bd_sf"/>
</dbReference>
<keyword evidence="2" id="KW-1185">Reference proteome</keyword>
<protein>
    <submittedName>
        <fullName evidence="1">DNA-binding MarR family transcriptional regulator</fullName>
    </submittedName>
</protein>
<dbReference type="GO" id="GO:0003677">
    <property type="term" value="F:DNA binding"/>
    <property type="evidence" value="ECO:0007669"/>
    <property type="project" value="UniProtKB-KW"/>
</dbReference>
<accession>A0ABR6NA84</accession>
<dbReference type="RefSeq" id="WP_184039851.1">
    <property type="nucleotide sequence ID" value="NZ_BAABAR010000018.1"/>
</dbReference>
<name>A0ABR6NA84_9SPHN</name>
<evidence type="ECO:0000313" key="1">
    <source>
        <dbReference type="EMBL" id="MBB5727120.1"/>
    </source>
</evidence>
<keyword evidence="1" id="KW-0238">DNA-binding</keyword>
<evidence type="ECO:0000313" key="2">
    <source>
        <dbReference type="Proteomes" id="UP000560131"/>
    </source>
</evidence>
<gene>
    <name evidence="1" type="ORF">FHS97_003074</name>
</gene>
<organism evidence="1 2">
    <name type="scientific">Sphingomonas endophytica</name>
    <dbReference type="NCBI Taxonomy" id="869719"/>
    <lineage>
        <taxon>Bacteria</taxon>
        <taxon>Pseudomonadati</taxon>
        <taxon>Pseudomonadota</taxon>
        <taxon>Alphaproteobacteria</taxon>
        <taxon>Sphingomonadales</taxon>
        <taxon>Sphingomonadaceae</taxon>
        <taxon>Sphingomonas</taxon>
    </lineage>
</organism>
<dbReference type="EMBL" id="JACIJN010000011">
    <property type="protein sequence ID" value="MBB5727120.1"/>
    <property type="molecule type" value="Genomic_DNA"/>
</dbReference>
<dbReference type="SUPFAM" id="SSF46785">
    <property type="entry name" value="Winged helix' DNA-binding domain"/>
    <property type="match status" value="1"/>
</dbReference>